<dbReference type="PROSITE" id="PS51257">
    <property type="entry name" value="PROKAR_LIPOPROTEIN"/>
    <property type="match status" value="1"/>
</dbReference>
<keyword evidence="2" id="KW-0326">Glycosidase</keyword>
<dbReference type="InterPro" id="IPR011583">
    <property type="entry name" value="Chitinase_II/V-like_cat"/>
</dbReference>
<dbReference type="InterPro" id="IPR017853">
    <property type="entry name" value="GH"/>
</dbReference>
<keyword evidence="6" id="KW-1185">Reference proteome</keyword>
<dbReference type="Gene3D" id="3.10.50.10">
    <property type="match status" value="1"/>
</dbReference>
<dbReference type="InterPro" id="IPR029070">
    <property type="entry name" value="Chitinase_insertion_sf"/>
</dbReference>
<reference evidence="5 6" key="1">
    <citation type="submission" date="2019-03" db="EMBL/GenBank/DDBJ databases">
        <title>Genomic Encyclopedia of Type Strains, Phase III (KMG-III): the genomes of soil and plant-associated and newly described type strains.</title>
        <authorList>
            <person name="Whitman W."/>
        </authorList>
    </citation>
    <scope>NUCLEOTIDE SEQUENCE [LARGE SCALE GENOMIC DNA]</scope>
    <source>
        <strain evidence="5 6">CECT 8283</strain>
    </source>
</reference>
<dbReference type="PANTHER" id="PTHR46290:SF1">
    <property type="entry name" value="DI-N-ACETYLCHITOBIASE"/>
    <property type="match status" value="1"/>
</dbReference>
<sequence length="426" mass="48892">MRQLKNKIQTFLSLALLTVLVASCSNPKNKATQASNDIKSVELKDSIGSASSNQFISQHYLHEKTYGRYNFTTEQQWDSLNNISYKPIVHKKGKVHPDYRTFGWHVYSNGSSYKSYNFSLLWGISYFSYTVEPETGNYKSIHQWKTTPLIDSAKVNGCKVFLTVSNFGVENNAVFLKNSKAQTTLIDKVAELLALKNANGINIDFEGVAKEDRNRFTQFIIQVSKKLKEKNPNYMVSICLYAIDWNDVFDIQAINPYIDFYTLMGYDYYGSFSKTTGPVTPFKYSKTFGNGLETSVNYYKNKGVPLNKLIAGLPYYGAEWYTKNSEMGAKVTKFKSHPRYNTIRDIYIDSLQIPIKFDSKSASSYMVIKDHNDEYRQLFFEDVQSLSMKYDWIKSNKIGGVGIWALGYDNGYSQLWDLLSEKFSKE</sequence>
<dbReference type="SUPFAM" id="SSF51445">
    <property type="entry name" value="(Trans)glycosidases"/>
    <property type="match status" value="1"/>
</dbReference>
<dbReference type="GO" id="GO:0008061">
    <property type="term" value="F:chitin binding"/>
    <property type="evidence" value="ECO:0007669"/>
    <property type="project" value="InterPro"/>
</dbReference>
<dbReference type="GO" id="GO:0009313">
    <property type="term" value="P:oligosaccharide catabolic process"/>
    <property type="evidence" value="ECO:0007669"/>
    <property type="project" value="TreeGrafter"/>
</dbReference>
<organism evidence="5 6">
    <name type="scientific">Tenacibaculum caenipelagi</name>
    <dbReference type="NCBI Taxonomy" id="1325435"/>
    <lineage>
        <taxon>Bacteria</taxon>
        <taxon>Pseudomonadati</taxon>
        <taxon>Bacteroidota</taxon>
        <taxon>Flavobacteriia</taxon>
        <taxon>Flavobacteriales</taxon>
        <taxon>Flavobacteriaceae</taxon>
        <taxon>Tenacibaculum</taxon>
    </lineage>
</organism>
<keyword evidence="3" id="KW-0732">Signal</keyword>
<evidence type="ECO:0000313" key="5">
    <source>
        <dbReference type="EMBL" id="TDQ27913.1"/>
    </source>
</evidence>
<evidence type="ECO:0000256" key="2">
    <source>
        <dbReference type="ARBA" id="ARBA00023295"/>
    </source>
</evidence>
<evidence type="ECO:0000256" key="3">
    <source>
        <dbReference type="SAM" id="SignalP"/>
    </source>
</evidence>
<dbReference type="Gene3D" id="3.20.20.80">
    <property type="entry name" value="Glycosidases"/>
    <property type="match status" value="1"/>
</dbReference>
<dbReference type="InterPro" id="IPR051887">
    <property type="entry name" value="GH18_Domain-Containing"/>
</dbReference>
<dbReference type="Proteomes" id="UP000295390">
    <property type="component" value="Unassembled WGS sequence"/>
</dbReference>
<dbReference type="Pfam" id="PF00704">
    <property type="entry name" value="Glyco_hydro_18"/>
    <property type="match status" value="1"/>
</dbReference>
<comment type="caution">
    <text evidence="5">The sequence shown here is derived from an EMBL/GenBank/DDBJ whole genome shotgun (WGS) entry which is preliminary data.</text>
</comment>
<feature type="signal peptide" evidence="3">
    <location>
        <begin position="1"/>
        <end position="30"/>
    </location>
</feature>
<dbReference type="RefSeq" id="WP_133535883.1">
    <property type="nucleotide sequence ID" value="NZ_SNYH01000003.1"/>
</dbReference>
<dbReference type="PROSITE" id="PS51910">
    <property type="entry name" value="GH18_2"/>
    <property type="match status" value="1"/>
</dbReference>
<dbReference type="GO" id="GO:0016798">
    <property type="term" value="F:hydrolase activity, acting on glycosyl bonds"/>
    <property type="evidence" value="ECO:0007669"/>
    <property type="project" value="UniProtKB-KW"/>
</dbReference>
<keyword evidence="1" id="KW-0378">Hydrolase</keyword>
<evidence type="ECO:0000256" key="1">
    <source>
        <dbReference type="ARBA" id="ARBA00022801"/>
    </source>
</evidence>
<evidence type="ECO:0000259" key="4">
    <source>
        <dbReference type="PROSITE" id="PS51910"/>
    </source>
</evidence>
<protein>
    <submittedName>
        <fullName evidence="5">Spore germination protein YaaH</fullName>
    </submittedName>
</protein>
<proteinExistence type="predicted"/>
<dbReference type="AlphaFoldDB" id="A0A4R6TEU2"/>
<dbReference type="EMBL" id="SNYH01000003">
    <property type="protein sequence ID" value="TDQ27913.1"/>
    <property type="molecule type" value="Genomic_DNA"/>
</dbReference>
<feature type="chain" id="PRO_5020945089" evidence="3">
    <location>
        <begin position="31"/>
        <end position="426"/>
    </location>
</feature>
<feature type="domain" description="GH18" evidence="4">
    <location>
        <begin position="89"/>
        <end position="426"/>
    </location>
</feature>
<dbReference type="SMART" id="SM00636">
    <property type="entry name" value="Glyco_18"/>
    <property type="match status" value="1"/>
</dbReference>
<dbReference type="OrthoDB" id="1185215at2"/>
<accession>A0A4R6TEU2</accession>
<name>A0A4R6TEU2_9FLAO</name>
<dbReference type="InterPro" id="IPR001223">
    <property type="entry name" value="Glyco_hydro18_cat"/>
</dbReference>
<dbReference type="PANTHER" id="PTHR46290">
    <property type="entry name" value="DI-N-ACETYLCHITOBIASE"/>
    <property type="match status" value="1"/>
</dbReference>
<gene>
    <name evidence="5" type="ORF">DFQ07_1770</name>
</gene>
<evidence type="ECO:0000313" key="6">
    <source>
        <dbReference type="Proteomes" id="UP000295390"/>
    </source>
</evidence>